<dbReference type="GO" id="GO:0140359">
    <property type="term" value="F:ABC-type transporter activity"/>
    <property type="evidence" value="ECO:0007669"/>
    <property type="project" value="InterPro"/>
</dbReference>
<dbReference type="PANTHER" id="PTHR19229">
    <property type="entry name" value="ATP-BINDING CASSETTE TRANSPORTER SUBFAMILY A ABCA"/>
    <property type="match status" value="1"/>
</dbReference>
<dbReference type="SUPFAM" id="SSF52540">
    <property type="entry name" value="P-loop containing nucleoside triphosphate hydrolases"/>
    <property type="match status" value="1"/>
</dbReference>
<evidence type="ECO:0000259" key="1">
    <source>
        <dbReference type="PROSITE" id="PS50893"/>
    </source>
</evidence>
<evidence type="ECO:0000313" key="3">
    <source>
        <dbReference type="Proteomes" id="UP000054047"/>
    </source>
</evidence>
<dbReference type="OrthoDB" id="10255969at2759"/>
<dbReference type="PROSITE" id="PS00211">
    <property type="entry name" value="ABC_TRANSPORTER_1"/>
    <property type="match status" value="1"/>
</dbReference>
<dbReference type="GO" id="GO:0016020">
    <property type="term" value="C:membrane"/>
    <property type="evidence" value="ECO:0007669"/>
    <property type="project" value="InterPro"/>
</dbReference>
<dbReference type="AlphaFoldDB" id="A0A0C2GG27"/>
<reference evidence="2 3" key="1">
    <citation type="submission" date="2013-12" db="EMBL/GenBank/DDBJ databases">
        <title>Draft genome of the parsitic nematode Ancylostoma duodenale.</title>
        <authorList>
            <person name="Mitreva M."/>
        </authorList>
    </citation>
    <scope>NUCLEOTIDE SEQUENCE [LARGE SCALE GENOMIC DNA]</scope>
    <source>
        <strain evidence="2 3">Zhejiang</strain>
    </source>
</reference>
<dbReference type="Gene3D" id="3.40.50.300">
    <property type="entry name" value="P-loop containing nucleotide triphosphate hydrolases"/>
    <property type="match status" value="1"/>
</dbReference>
<dbReference type="InterPro" id="IPR026082">
    <property type="entry name" value="ABCA"/>
</dbReference>
<name>A0A0C2GG27_9BILA</name>
<gene>
    <name evidence="2" type="ORF">ANCDUO_09661</name>
</gene>
<dbReference type="PROSITE" id="PS50893">
    <property type="entry name" value="ABC_TRANSPORTER_2"/>
    <property type="match status" value="1"/>
</dbReference>
<dbReference type="GO" id="GO:0005524">
    <property type="term" value="F:ATP binding"/>
    <property type="evidence" value="ECO:0007669"/>
    <property type="project" value="UniProtKB-KW"/>
</dbReference>
<dbReference type="Proteomes" id="UP000054047">
    <property type="component" value="Unassembled WGS sequence"/>
</dbReference>
<proteinExistence type="predicted"/>
<keyword evidence="2" id="KW-0067">ATP-binding</keyword>
<dbReference type="InterPro" id="IPR003439">
    <property type="entry name" value="ABC_transporter-like_ATP-bd"/>
</dbReference>
<dbReference type="GO" id="GO:0016887">
    <property type="term" value="F:ATP hydrolysis activity"/>
    <property type="evidence" value="ECO:0007669"/>
    <property type="project" value="InterPro"/>
</dbReference>
<evidence type="ECO:0000313" key="2">
    <source>
        <dbReference type="EMBL" id="KIH60095.1"/>
    </source>
</evidence>
<keyword evidence="2" id="KW-0547">Nucleotide-binding</keyword>
<dbReference type="InterPro" id="IPR017871">
    <property type="entry name" value="ABC_transporter-like_CS"/>
</dbReference>
<accession>A0A0C2GG27</accession>
<protein>
    <submittedName>
        <fullName evidence="2">ABC transporter, ATP-binding protein</fullName>
    </submittedName>
</protein>
<dbReference type="EMBL" id="KN731285">
    <property type="protein sequence ID" value="KIH60095.1"/>
    <property type="molecule type" value="Genomic_DNA"/>
</dbReference>
<dbReference type="InterPro" id="IPR027417">
    <property type="entry name" value="P-loop_NTPase"/>
</dbReference>
<organism evidence="2 3">
    <name type="scientific">Ancylostoma duodenale</name>
    <dbReference type="NCBI Taxonomy" id="51022"/>
    <lineage>
        <taxon>Eukaryota</taxon>
        <taxon>Metazoa</taxon>
        <taxon>Ecdysozoa</taxon>
        <taxon>Nematoda</taxon>
        <taxon>Chromadorea</taxon>
        <taxon>Rhabditida</taxon>
        <taxon>Rhabditina</taxon>
        <taxon>Rhabditomorpha</taxon>
        <taxon>Strongyloidea</taxon>
        <taxon>Ancylostomatidae</taxon>
        <taxon>Ancylostomatinae</taxon>
        <taxon>Ancylostoma</taxon>
    </lineage>
</organism>
<sequence length="374" mass="41108">MHLFLHLARPPPPQTEKFLSLPLQDLTKAVMTIVLQQTCPEVNKSDVPDGSDIVEERERVKNNISNFALAVQDLTKYHGATCAVKKTTYGVQAEDCFGLGIGYCPQFDALLPRLTCEQNMMVIAAIIGYKNPKKVVGEMLRFLGLTKHGNKAVYRCSGGQRRRVGIGVALMNPSKLVILDEPTAGIDPKTRHDIWGLLKKMRLSGKAIVLSSHSMEECEALCSRIGVLVKGRLVAIGASQALKTRHADNFFLHVTLNSLADRGHVVNGVLTTFPSGILVTKREDAIALKFKVLRITLRDEDLSLSDQCSHKPSAASPCPGLAHIRQRKEDKVSELYAKAEAMACSLPLKEFTLIQASLEDVLEILNEEYSGKAL</sequence>
<dbReference type="GO" id="GO:0005319">
    <property type="term" value="F:lipid transporter activity"/>
    <property type="evidence" value="ECO:0007669"/>
    <property type="project" value="TreeGrafter"/>
</dbReference>
<dbReference type="PANTHER" id="PTHR19229:SF151">
    <property type="entry name" value="ABC TRANSPORTER DOMAIN-CONTAINING PROTEIN"/>
    <property type="match status" value="1"/>
</dbReference>
<feature type="domain" description="ABC transporter" evidence="1">
    <location>
        <begin position="21"/>
        <end position="255"/>
    </location>
</feature>
<dbReference type="Pfam" id="PF00005">
    <property type="entry name" value="ABC_tran"/>
    <property type="match status" value="1"/>
</dbReference>
<keyword evidence="3" id="KW-1185">Reference proteome</keyword>